<sequence>MSDRKRARRLRLIPSSRRTSLPNAVVESLPPMFNVIAEAIVAGLAVIDVCDVVGRDLAALGVSLDGALRDLRTTTRLAVRRDPSFDETHALSLGWSEATLGYLHGLSCVDPLTGLATQAHLREAIAAVYRDAEPGNRALVVLDSSDRGMAMSSARTMTLLGQHARSVFARDETISQVGNGRIVVLADRSAGLGERVALLRRMVGDNAQRVWIEGLPTSEGSAAFLLDELARTSH</sequence>
<name>A0A3G9IK17_9ACTN</name>
<reference evidence="1 2" key="1">
    <citation type="submission" date="2018-11" db="EMBL/GenBank/DDBJ databases">
        <title>Complete genome sequence of Nocardioides baekrokdamisoli strain KCTC 39748.</title>
        <authorList>
            <person name="Kang S.W."/>
            <person name="Lee K.C."/>
            <person name="Kim K.K."/>
            <person name="Kim J.S."/>
            <person name="Kim D.S."/>
            <person name="Ko S.H."/>
            <person name="Yang S.H."/>
            <person name="Shin Y.K."/>
            <person name="Lee J.S."/>
        </authorList>
    </citation>
    <scope>NUCLEOTIDE SEQUENCE [LARGE SCALE GENOMIC DNA]</scope>
    <source>
        <strain evidence="1 2">KCTC 39748</strain>
    </source>
</reference>
<proteinExistence type="predicted"/>
<keyword evidence="2" id="KW-1185">Reference proteome</keyword>
<dbReference type="KEGG" id="nbe:Back2_06920"/>
<dbReference type="RefSeq" id="WP_164512457.1">
    <property type="nucleotide sequence ID" value="NZ_AP019307.1"/>
</dbReference>
<gene>
    <name evidence="1" type="ORF">Back2_06920</name>
</gene>
<accession>A0A3G9IK17</accession>
<evidence type="ECO:0000313" key="1">
    <source>
        <dbReference type="EMBL" id="BBH16405.1"/>
    </source>
</evidence>
<organism evidence="1 2">
    <name type="scientific">Nocardioides baekrokdamisoli</name>
    <dbReference type="NCBI Taxonomy" id="1804624"/>
    <lineage>
        <taxon>Bacteria</taxon>
        <taxon>Bacillati</taxon>
        <taxon>Actinomycetota</taxon>
        <taxon>Actinomycetes</taxon>
        <taxon>Propionibacteriales</taxon>
        <taxon>Nocardioidaceae</taxon>
        <taxon>Nocardioides</taxon>
    </lineage>
</organism>
<dbReference type="EMBL" id="AP019307">
    <property type="protein sequence ID" value="BBH16405.1"/>
    <property type="molecule type" value="Genomic_DNA"/>
</dbReference>
<dbReference type="AlphaFoldDB" id="A0A3G9IK17"/>
<dbReference type="Proteomes" id="UP000271573">
    <property type="component" value="Chromosome"/>
</dbReference>
<evidence type="ECO:0000313" key="2">
    <source>
        <dbReference type="Proteomes" id="UP000271573"/>
    </source>
</evidence>
<protein>
    <submittedName>
        <fullName evidence="1">Uncharacterized protein</fullName>
    </submittedName>
</protein>